<evidence type="ECO:0000313" key="2">
    <source>
        <dbReference type="Proteomes" id="UP001062901"/>
    </source>
</evidence>
<dbReference type="EMBL" id="BAQD01000005">
    <property type="protein sequence ID" value="GBQ05622.1"/>
    <property type="molecule type" value="Genomic_DNA"/>
</dbReference>
<gene>
    <name evidence="1" type="ORF">AA15669_0551</name>
</gene>
<accession>A0ABQ0NX61</accession>
<dbReference type="Proteomes" id="UP001062901">
    <property type="component" value="Unassembled WGS sequence"/>
</dbReference>
<organism evidence="1 2">
    <name type="scientific">Saccharibacter floricola DSM 15669</name>
    <dbReference type="NCBI Taxonomy" id="1123227"/>
    <lineage>
        <taxon>Bacteria</taxon>
        <taxon>Pseudomonadati</taxon>
        <taxon>Pseudomonadota</taxon>
        <taxon>Alphaproteobacteria</taxon>
        <taxon>Acetobacterales</taxon>
        <taxon>Acetobacteraceae</taxon>
        <taxon>Saccharibacter</taxon>
    </lineage>
</organism>
<keyword evidence="2" id="KW-1185">Reference proteome</keyword>
<protein>
    <submittedName>
        <fullName evidence="1">Uncharacterized protein</fullName>
    </submittedName>
</protein>
<name>A0ABQ0NX61_9PROT</name>
<evidence type="ECO:0000313" key="1">
    <source>
        <dbReference type="EMBL" id="GBQ05622.1"/>
    </source>
</evidence>
<comment type="caution">
    <text evidence="1">The sequence shown here is derived from an EMBL/GenBank/DDBJ whole genome shotgun (WGS) entry which is preliminary data.</text>
</comment>
<reference evidence="1" key="1">
    <citation type="submission" date="2013-04" db="EMBL/GenBank/DDBJ databases">
        <title>The genome sequencing project of 58 acetic acid bacteria.</title>
        <authorList>
            <person name="Okamoto-Kainuma A."/>
            <person name="Ishikawa M."/>
            <person name="Umino S."/>
            <person name="Koizumi Y."/>
            <person name="Shiwa Y."/>
            <person name="Yoshikawa H."/>
            <person name="Matsutani M."/>
            <person name="Matsushita K."/>
        </authorList>
    </citation>
    <scope>NUCLEOTIDE SEQUENCE</scope>
    <source>
        <strain evidence="1">DSM 15669</strain>
    </source>
</reference>
<sequence>MFHKQEGDSALSLKHETQQWAYHAAEEMLIYGGQEDVSAHAAWKKTMTTLRTFLCGCLIISNELKSKAIHAITLSRWEWPIGKKMP</sequence>
<proteinExistence type="predicted"/>